<keyword evidence="2" id="KW-0963">Cytoplasm</keyword>
<dbReference type="PANTHER" id="PTHR28630">
    <property type="match status" value="1"/>
</dbReference>
<proteinExistence type="predicted"/>
<dbReference type="EMBL" id="VIIS01001835">
    <property type="protein sequence ID" value="KAF0292138.1"/>
    <property type="molecule type" value="Genomic_DNA"/>
</dbReference>
<dbReference type="PANTHER" id="PTHR28630:SF29">
    <property type="entry name" value="PROSTAMIDE_PROSTAGLANDIN F SYNTHASE"/>
    <property type="match status" value="1"/>
</dbReference>
<dbReference type="InterPro" id="IPR032801">
    <property type="entry name" value="PXL2A/B/C"/>
</dbReference>
<gene>
    <name evidence="5" type="primary">Fam213b</name>
    <name evidence="5" type="ORF">FJT64_009838</name>
</gene>
<evidence type="ECO:0000256" key="1">
    <source>
        <dbReference type="ARBA" id="ARBA00004496"/>
    </source>
</evidence>
<name>A0A6A4VPL7_AMPAM</name>
<protein>
    <submittedName>
        <fullName evidence="5">Prostamide/prostaglandin F synthase</fullName>
    </submittedName>
</protein>
<keyword evidence="6" id="KW-1185">Reference proteome</keyword>
<dbReference type="OrthoDB" id="40334at2759"/>
<organism evidence="5 6">
    <name type="scientific">Amphibalanus amphitrite</name>
    <name type="common">Striped barnacle</name>
    <name type="synonym">Balanus amphitrite</name>
    <dbReference type="NCBI Taxonomy" id="1232801"/>
    <lineage>
        <taxon>Eukaryota</taxon>
        <taxon>Metazoa</taxon>
        <taxon>Ecdysozoa</taxon>
        <taxon>Arthropoda</taxon>
        <taxon>Crustacea</taxon>
        <taxon>Multicrustacea</taxon>
        <taxon>Cirripedia</taxon>
        <taxon>Thoracica</taxon>
        <taxon>Thoracicalcarea</taxon>
        <taxon>Balanomorpha</taxon>
        <taxon>Balanoidea</taxon>
        <taxon>Balanidae</taxon>
        <taxon>Amphibalaninae</taxon>
        <taxon>Amphibalanus</taxon>
    </lineage>
</organism>
<comment type="caution">
    <text evidence="5">The sequence shown here is derived from an EMBL/GenBank/DDBJ whole genome shotgun (WGS) entry which is preliminary data.</text>
</comment>
<dbReference type="Pfam" id="PF13911">
    <property type="entry name" value="AhpC-TSA_2"/>
    <property type="match status" value="1"/>
</dbReference>
<accession>A0A6A4VPL7</accession>
<dbReference type="GO" id="GO:0005737">
    <property type="term" value="C:cytoplasm"/>
    <property type="evidence" value="ECO:0007669"/>
    <property type="project" value="UniProtKB-SubCell"/>
</dbReference>
<dbReference type="GO" id="GO:0001516">
    <property type="term" value="P:prostaglandin biosynthetic process"/>
    <property type="evidence" value="ECO:0007669"/>
    <property type="project" value="TreeGrafter"/>
</dbReference>
<reference evidence="5 6" key="1">
    <citation type="submission" date="2019-07" db="EMBL/GenBank/DDBJ databases">
        <title>Draft genome assembly of a fouling barnacle, Amphibalanus amphitrite (Darwin, 1854): The first reference genome for Thecostraca.</title>
        <authorList>
            <person name="Kim W."/>
        </authorList>
    </citation>
    <scope>NUCLEOTIDE SEQUENCE [LARGE SCALE GENOMIC DNA]</scope>
    <source>
        <strain evidence="5">SNU_AA5</strain>
        <tissue evidence="5">Soma without cirri and trophi</tissue>
    </source>
</reference>
<evidence type="ECO:0000256" key="2">
    <source>
        <dbReference type="ARBA" id="ARBA00022490"/>
    </source>
</evidence>
<dbReference type="AlphaFoldDB" id="A0A6A4VPL7"/>
<evidence type="ECO:0000313" key="6">
    <source>
        <dbReference type="Proteomes" id="UP000440578"/>
    </source>
</evidence>
<evidence type="ECO:0000256" key="3">
    <source>
        <dbReference type="ARBA" id="ARBA00023002"/>
    </source>
</evidence>
<evidence type="ECO:0000256" key="4">
    <source>
        <dbReference type="SAM" id="MobiDB-lite"/>
    </source>
</evidence>
<feature type="region of interest" description="Disordered" evidence="4">
    <location>
        <begin position="144"/>
        <end position="169"/>
    </location>
</feature>
<dbReference type="Proteomes" id="UP000440578">
    <property type="component" value="Unassembled WGS sequence"/>
</dbReference>
<keyword evidence="3" id="KW-0560">Oxidoreductase</keyword>
<evidence type="ECO:0000313" key="5">
    <source>
        <dbReference type="EMBL" id="KAF0292138.1"/>
    </source>
</evidence>
<comment type="subcellular location">
    <subcellularLocation>
        <location evidence="1">Cytoplasm</location>
    </subcellularLocation>
</comment>
<dbReference type="GO" id="GO:0047017">
    <property type="term" value="F:prostaglandin F synthase activity"/>
    <property type="evidence" value="ECO:0007669"/>
    <property type="project" value="TreeGrafter"/>
</dbReference>
<sequence>MNLSKLAATQLKSVATGELKENGVRLVGVGLEELGVEEFVEGQYFSGDLFIDLKQESYKEINMKRHSYFSIWPSVFGKKGRDATSRAKSMSISGNLKGDGFLMGGTIVVNKGGTETLLQFKQDGPADHVENSAILKALGISGGDAASPPPAADGDKPKVTCTEDVCTRS</sequence>